<dbReference type="InterPro" id="IPR011009">
    <property type="entry name" value="Kinase-like_dom_sf"/>
</dbReference>
<dbReference type="Proteomes" id="UP000324705">
    <property type="component" value="Chromosome 1B"/>
</dbReference>
<keyword evidence="1" id="KW-0067">ATP-binding</keyword>
<dbReference type="InterPro" id="IPR000719">
    <property type="entry name" value="Prot_kinase_dom"/>
</dbReference>
<dbReference type="Gramene" id="TRITD1Bv1G020600.11">
    <property type="protein sequence ID" value="TRITD1Bv1G020600.11"/>
    <property type="gene ID" value="TRITD1Bv1G020600"/>
</dbReference>
<reference evidence="3 4" key="1">
    <citation type="submission" date="2017-09" db="EMBL/GenBank/DDBJ databases">
        <authorList>
            <consortium name="International Durum Wheat Genome Sequencing Consortium (IDWGSC)"/>
            <person name="Milanesi L."/>
        </authorList>
    </citation>
    <scope>NUCLEOTIDE SEQUENCE [LARGE SCALE GENOMIC DNA]</scope>
    <source>
        <strain evidence="4">cv. Svevo</strain>
    </source>
</reference>
<dbReference type="Gene3D" id="3.30.200.20">
    <property type="entry name" value="Phosphorylase Kinase, domain 1"/>
    <property type="match status" value="2"/>
</dbReference>
<dbReference type="PROSITE" id="PS00107">
    <property type="entry name" value="PROTEIN_KINASE_ATP"/>
    <property type="match status" value="1"/>
</dbReference>
<evidence type="ECO:0000313" key="4">
    <source>
        <dbReference type="Proteomes" id="UP000324705"/>
    </source>
</evidence>
<evidence type="ECO:0000259" key="2">
    <source>
        <dbReference type="PROSITE" id="PS50011"/>
    </source>
</evidence>
<evidence type="ECO:0000256" key="1">
    <source>
        <dbReference type="PROSITE-ProRule" id="PRU10141"/>
    </source>
</evidence>
<accession>A0A9R0V2D3</accession>
<organism evidence="3 4">
    <name type="scientific">Triticum turgidum subsp. durum</name>
    <name type="common">Durum wheat</name>
    <name type="synonym">Triticum durum</name>
    <dbReference type="NCBI Taxonomy" id="4567"/>
    <lineage>
        <taxon>Eukaryota</taxon>
        <taxon>Viridiplantae</taxon>
        <taxon>Streptophyta</taxon>
        <taxon>Embryophyta</taxon>
        <taxon>Tracheophyta</taxon>
        <taxon>Spermatophyta</taxon>
        <taxon>Magnoliopsida</taxon>
        <taxon>Liliopsida</taxon>
        <taxon>Poales</taxon>
        <taxon>Poaceae</taxon>
        <taxon>BOP clade</taxon>
        <taxon>Pooideae</taxon>
        <taxon>Triticodae</taxon>
        <taxon>Triticeae</taxon>
        <taxon>Triticinae</taxon>
        <taxon>Triticum</taxon>
    </lineage>
</organism>
<feature type="domain" description="Protein kinase" evidence="2">
    <location>
        <begin position="201"/>
        <end position="313"/>
    </location>
</feature>
<dbReference type="InterPro" id="IPR001245">
    <property type="entry name" value="Ser-Thr/Tyr_kinase_cat_dom"/>
</dbReference>
<gene>
    <name evidence="3" type="ORF">TRITD_1Bv1G020600</name>
</gene>
<evidence type="ECO:0000313" key="3">
    <source>
        <dbReference type="EMBL" id="VAH13373.1"/>
    </source>
</evidence>
<dbReference type="PROSITE" id="PS50011">
    <property type="entry name" value="PROTEIN_KINASE_DOM"/>
    <property type="match status" value="1"/>
</dbReference>
<dbReference type="PANTHER" id="PTHR45707">
    <property type="entry name" value="C2 CALCIUM/LIPID-BINDING PLANT PHOSPHORIBOSYLTRANSFERASE FAMILY PROTEIN"/>
    <property type="match status" value="1"/>
</dbReference>
<keyword evidence="1" id="KW-0547">Nucleotide-binding</keyword>
<keyword evidence="4" id="KW-1185">Reference proteome</keyword>
<proteinExistence type="predicted"/>
<dbReference type="GO" id="GO:0005524">
    <property type="term" value="F:ATP binding"/>
    <property type="evidence" value="ECO:0007669"/>
    <property type="project" value="UniProtKB-UniRule"/>
</dbReference>
<protein>
    <recommendedName>
        <fullName evidence="2">Protein kinase domain-containing protein</fullName>
    </recommendedName>
</protein>
<feature type="binding site" evidence="1">
    <location>
        <position position="230"/>
    </location>
    <ligand>
        <name>ATP</name>
        <dbReference type="ChEBI" id="CHEBI:30616"/>
    </ligand>
</feature>
<dbReference type="InterPro" id="IPR017441">
    <property type="entry name" value="Protein_kinase_ATP_BS"/>
</dbReference>
<dbReference type="EMBL" id="LT934112">
    <property type="protein sequence ID" value="VAH13373.1"/>
    <property type="molecule type" value="Genomic_DNA"/>
</dbReference>
<dbReference type="SUPFAM" id="SSF56112">
    <property type="entry name" value="Protein kinase-like (PK-like)"/>
    <property type="match status" value="2"/>
</dbReference>
<name>A0A9R0V2D3_TRITD</name>
<dbReference type="AlphaFoldDB" id="A0A9R0V2D3"/>
<sequence length="313" mass="35069">MGGYEFQRAELDALEGVLRDASAEPMSLTLPLLRHITNDFSPESQIGQDDSAVVYLGVLPSGCRVAVKKLQLHHCLDDENEDAFLIEYDKMKDTFQNEVSAAIKASHKNTVRLIGYCHHTQEQIVEYEGKQVFAGVLERLICTEYVPDGTLCGHIEGMISTEDGYEFQRAELDAPERVVRDTSAEPMSLTLPLLRHITNDFSDESQIGQGGFAVVYLGVLPSGLRIAVKKLRETYLNDCAFQNEVFITMKATHKNTVRFMGYCSHTEAQFVALEGQHVLADVRQRLICVEYVPNGTLDTHIGKINNTTHPPWH</sequence>
<dbReference type="GO" id="GO:0004672">
    <property type="term" value="F:protein kinase activity"/>
    <property type="evidence" value="ECO:0007669"/>
    <property type="project" value="InterPro"/>
</dbReference>
<dbReference type="Pfam" id="PF07714">
    <property type="entry name" value="PK_Tyr_Ser-Thr"/>
    <property type="match status" value="1"/>
</dbReference>
<dbReference type="PANTHER" id="PTHR45707:SF51">
    <property type="entry name" value="PROTEIN KINASE DOMAIN-CONTAINING PROTEIN"/>
    <property type="match status" value="1"/>
</dbReference>